<evidence type="ECO:0000256" key="7">
    <source>
        <dbReference type="SAM" id="Coils"/>
    </source>
</evidence>
<accession>A0A811JX26</accession>
<feature type="domain" description="AAA+ ATPase" evidence="9">
    <location>
        <begin position="110"/>
        <end position="250"/>
    </location>
</feature>
<dbReference type="PIRSF" id="PIRSF036578">
    <property type="entry name" value="RFC1"/>
    <property type="match status" value="1"/>
</dbReference>
<evidence type="ECO:0000313" key="11">
    <source>
        <dbReference type="Proteomes" id="UP000614601"/>
    </source>
</evidence>
<dbReference type="EMBL" id="CAJFDH010000001">
    <property type="protein sequence ID" value="CAD5207801.1"/>
    <property type="molecule type" value="Genomic_DNA"/>
</dbReference>
<dbReference type="Pfam" id="PF25361">
    <property type="entry name" value="AAA_lid_RFC1"/>
    <property type="match status" value="1"/>
</dbReference>
<dbReference type="CDD" id="cd00009">
    <property type="entry name" value="AAA"/>
    <property type="match status" value="1"/>
</dbReference>
<dbReference type="Gene3D" id="3.40.50.300">
    <property type="entry name" value="P-loop containing nucleotide triphosphate hydrolases"/>
    <property type="match status" value="1"/>
</dbReference>
<dbReference type="AlphaFoldDB" id="A0A811JX26"/>
<proteinExistence type="inferred from homology"/>
<dbReference type="Proteomes" id="UP000614601">
    <property type="component" value="Unassembled WGS sequence"/>
</dbReference>
<dbReference type="GO" id="GO:0006281">
    <property type="term" value="P:DNA repair"/>
    <property type="evidence" value="ECO:0007669"/>
    <property type="project" value="InterPro"/>
</dbReference>
<dbReference type="InterPro" id="IPR027417">
    <property type="entry name" value="P-loop_NTPase"/>
</dbReference>
<gene>
    <name evidence="10" type="ORF">BOKJ2_LOCUS2379</name>
</gene>
<feature type="compositionally biased region" description="Acidic residues" evidence="8">
    <location>
        <begin position="574"/>
        <end position="601"/>
    </location>
</feature>
<evidence type="ECO:0000256" key="4">
    <source>
        <dbReference type="ARBA" id="ARBA00022741"/>
    </source>
</evidence>
<dbReference type="InterPro" id="IPR012178">
    <property type="entry name" value="RFC1"/>
</dbReference>
<dbReference type="InterPro" id="IPR003959">
    <property type="entry name" value="ATPase_AAA_core"/>
</dbReference>
<keyword evidence="6" id="KW-0539">Nucleus</keyword>
<keyword evidence="11" id="KW-1185">Reference proteome</keyword>
<dbReference type="SMART" id="SM00382">
    <property type="entry name" value="AAA"/>
    <property type="match status" value="1"/>
</dbReference>
<comment type="subcellular location">
    <subcellularLocation>
        <location evidence="1">Nucleus</location>
    </subcellularLocation>
</comment>
<dbReference type="Pfam" id="PF00004">
    <property type="entry name" value="AAA"/>
    <property type="match status" value="1"/>
</dbReference>
<evidence type="ECO:0000256" key="8">
    <source>
        <dbReference type="SAM" id="MobiDB-lite"/>
    </source>
</evidence>
<dbReference type="GO" id="GO:0005634">
    <property type="term" value="C:nucleus"/>
    <property type="evidence" value="ECO:0007669"/>
    <property type="project" value="UniProtKB-SubCell"/>
</dbReference>
<evidence type="ECO:0000256" key="5">
    <source>
        <dbReference type="ARBA" id="ARBA00022840"/>
    </source>
</evidence>
<keyword evidence="7" id="KW-0175">Coiled coil</keyword>
<dbReference type="OrthoDB" id="446168at2759"/>
<feature type="region of interest" description="Disordered" evidence="8">
    <location>
        <begin position="572"/>
        <end position="601"/>
    </location>
</feature>
<dbReference type="InterPro" id="IPR047854">
    <property type="entry name" value="RFC_lid"/>
</dbReference>
<sequence length="601" mass="66726">MRAFLKPLDNGVENMKKTEKRPPKVTVIPPKVTVVSDQPRLNLTKGQKLDQWVDKYKPVEVSKIVGQQGTSSNVQKLVKWLKNWPKHNMGAAGAVKKAKPTGFNQGDGSAFKAVLISGPPGIGKTTMAVLACQELGLKYKELNASLARSKKQLEKEVEFLHSKHVANFFGAQKVKSTVANGVYKVDQALIMDEVDGMSGNQDRAGIAELIQMIKKSEVPIICICNDRQSQKIRSLANHCFDLRIQRPRKEQVMACLMTIAAKEKFKVDKAIVEKIVLAANHDVRQSIYSLQLLAAGQADVLDIDAKNVELNTFEAAHQLFSKSTDLMKKREIFFSDYSLMPLFVQENYLGARSGDYNAAEQLAATSKAAYSIMYGDQISRYIRQSQNWSLLPTAGTLGCALPPMFLGCGKGAEVDGFLTTQLSFPGWFGKNSTLNKRKRLVKELQNHMGLKVSGPVHAIATEYVPILRNKLLQPLAEEQTDGIPEVLATYHAYDLIKDDMDAINELGLWDPQNDIAKKIESKTKAALTRALNKELGKHHYATKNDIVVPSRARGTKRKAATDADLKLKKALMSNEEEEEAEEDVNMEEENPEAEAEILDAF</sequence>
<protein>
    <recommendedName>
        <fullName evidence="9">AAA+ ATPase domain-containing protein</fullName>
    </recommendedName>
</protein>
<dbReference type="GO" id="GO:0003689">
    <property type="term" value="F:DNA clamp loader activity"/>
    <property type="evidence" value="ECO:0007669"/>
    <property type="project" value="InterPro"/>
</dbReference>
<evidence type="ECO:0000256" key="2">
    <source>
        <dbReference type="ARBA" id="ARBA00006116"/>
    </source>
</evidence>
<dbReference type="EMBL" id="CAJFCW020000001">
    <property type="protein sequence ID" value="CAG9086651.1"/>
    <property type="molecule type" value="Genomic_DNA"/>
</dbReference>
<evidence type="ECO:0000259" key="9">
    <source>
        <dbReference type="SMART" id="SM00382"/>
    </source>
</evidence>
<dbReference type="Proteomes" id="UP000783686">
    <property type="component" value="Unassembled WGS sequence"/>
</dbReference>
<dbReference type="SUPFAM" id="SSF48019">
    <property type="entry name" value="post-AAA+ oligomerization domain-like"/>
    <property type="match status" value="1"/>
</dbReference>
<comment type="caution">
    <text evidence="10">The sequence shown here is derived from an EMBL/GenBank/DDBJ whole genome shotgun (WGS) entry which is preliminary data.</text>
</comment>
<dbReference type="PANTHER" id="PTHR23389:SF6">
    <property type="entry name" value="REPLICATION FACTOR C SUBUNIT 1"/>
    <property type="match status" value="1"/>
</dbReference>
<dbReference type="SUPFAM" id="SSF52540">
    <property type="entry name" value="P-loop containing nucleoside triphosphate hydrolases"/>
    <property type="match status" value="1"/>
</dbReference>
<keyword evidence="5" id="KW-0067">ATP-binding</keyword>
<evidence type="ECO:0000313" key="10">
    <source>
        <dbReference type="EMBL" id="CAD5207801.1"/>
    </source>
</evidence>
<organism evidence="10 11">
    <name type="scientific">Bursaphelenchus okinawaensis</name>
    <dbReference type="NCBI Taxonomy" id="465554"/>
    <lineage>
        <taxon>Eukaryota</taxon>
        <taxon>Metazoa</taxon>
        <taxon>Ecdysozoa</taxon>
        <taxon>Nematoda</taxon>
        <taxon>Chromadorea</taxon>
        <taxon>Rhabditida</taxon>
        <taxon>Tylenchina</taxon>
        <taxon>Tylenchomorpha</taxon>
        <taxon>Aphelenchoidea</taxon>
        <taxon>Aphelenchoididae</taxon>
        <taxon>Bursaphelenchus</taxon>
    </lineage>
</organism>
<dbReference type="InterPro" id="IPR013725">
    <property type="entry name" value="DNA_replication_fac_RFC1_C"/>
</dbReference>
<dbReference type="Gene3D" id="1.10.8.60">
    <property type="match status" value="1"/>
</dbReference>
<dbReference type="GO" id="GO:0003677">
    <property type="term" value="F:DNA binding"/>
    <property type="evidence" value="ECO:0007669"/>
    <property type="project" value="InterPro"/>
</dbReference>
<comment type="similarity">
    <text evidence="2">Belongs to the activator 1 large subunit family.</text>
</comment>
<dbReference type="GO" id="GO:0005663">
    <property type="term" value="C:DNA replication factor C complex"/>
    <property type="evidence" value="ECO:0007669"/>
    <property type="project" value="InterPro"/>
</dbReference>
<dbReference type="GO" id="GO:0016887">
    <property type="term" value="F:ATP hydrolysis activity"/>
    <property type="evidence" value="ECO:0007669"/>
    <property type="project" value="InterPro"/>
</dbReference>
<keyword evidence="4" id="KW-0547">Nucleotide-binding</keyword>
<dbReference type="GO" id="GO:0006260">
    <property type="term" value="P:DNA replication"/>
    <property type="evidence" value="ECO:0007669"/>
    <property type="project" value="UniProtKB-KW"/>
</dbReference>
<dbReference type="FunFam" id="3.40.50.300:FF:000395">
    <property type="entry name" value="Replication factor C subunit 1"/>
    <property type="match status" value="1"/>
</dbReference>
<dbReference type="PANTHER" id="PTHR23389">
    <property type="entry name" value="CHROMOSOME TRANSMISSION FIDELITY FACTOR 18"/>
    <property type="match status" value="1"/>
</dbReference>
<dbReference type="CDD" id="cd18140">
    <property type="entry name" value="HLD_clamp_RFC"/>
    <property type="match status" value="1"/>
</dbReference>
<dbReference type="Gene3D" id="1.20.272.10">
    <property type="match status" value="1"/>
</dbReference>
<feature type="coiled-coil region" evidence="7">
    <location>
        <begin position="132"/>
        <end position="163"/>
    </location>
</feature>
<dbReference type="InterPro" id="IPR003593">
    <property type="entry name" value="AAA+_ATPase"/>
</dbReference>
<evidence type="ECO:0000256" key="3">
    <source>
        <dbReference type="ARBA" id="ARBA00022705"/>
    </source>
</evidence>
<keyword evidence="3" id="KW-0235">DNA replication</keyword>
<evidence type="ECO:0000256" key="1">
    <source>
        <dbReference type="ARBA" id="ARBA00004123"/>
    </source>
</evidence>
<dbReference type="InterPro" id="IPR008921">
    <property type="entry name" value="DNA_pol3_clamp-load_cplx_C"/>
</dbReference>
<dbReference type="Pfam" id="PF08519">
    <property type="entry name" value="RFC1"/>
    <property type="match status" value="1"/>
</dbReference>
<name>A0A811JX26_9BILA</name>
<reference evidence="10" key="1">
    <citation type="submission" date="2020-09" db="EMBL/GenBank/DDBJ databases">
        <authorList>
            <person name="Kikuchi T."/>
        </authorList>
    </citation>
    <scope>NUCLEOTIDE SEQUENCE</scope>
    <source>
        <strain evidence="10">SH1</strain>
    </source>
</reference>
<dbReference type="GO" id="GO:0005524">
    <property type="term" value="F:ATP binding"/>
    <property type="evidence" value="ECO:0007669"/>
    <property type="project" value="UniProtKB-KW"/>
</dbReference>
<evidence type="ECO:0000256" key="6">
    <source>
        <dbReference type="ARBA" id="ARBA00023242"/>
    </source>
</evidence>